<dbReference type="AlphaFoldDB" id="A0A089LC17"/>
<feature type="transmembrane region" description="Helical" evidence="1">
    <location>
        <begin position="45"/>
        <end position="64"/>
    </location>
</feature>
<proteinExistence type="predicted"/>
<dbReference type="Proteomes" id="UP000029518">
    <property type="component" value="Chromosome"/>
</dbReference>
<dbReference type="HOGENOM" id="CLU_098237_0_0_9"/>
<keyword evidence="1" id="KW-0472">Membrane</keyword>
<protein>
    <submittedName>
        <fullName evidence="2">Uncharacterized protein</fullName>
    </submittedName>
</protein>
<gene>
    <name evidence="2" type="ORF">PBOR_16455</name>
</gene>
<evidence type="ECO:0000256" key="1">
    <source>
        <dbReference type="SAM" id="Phobius"/>
    </source>
</evidence>
<dbReference type="EMBL" id="CP009285">
    <property type="protein sequence ID" value="AIQ58352.1"/>
    <property type="molecule type" value="Genomic_DNA"/>
</dbReference>
<feature type="transmembrane region" description="Helical" evidence="1">
    <location>
        <begin position="12"/>
        <end position="33"/>
    </location>
</feature>
<organism evidence="2 3">
    <name type="scientific">Paenibacillus borealis</name>
    <dbReference type="NCBI Taxonomy" id="160799"/>
    <lineage>
        <taxon>Bacteria</taxon>
        <taxon>Bacillati</taxon>
        <taxon>Bacillota</taxon>
        <taxon>Bacilli</taxon>
        <taxon>Bacillales</taxon>
        <taxon>Paenibacillaceae</taxon>
        <taxon>Paenibacillus</taxon>
    </lineage>
</organism>
<reference evidence="2" key="1">
    <citation type="submission" date="2014-08" db="EMBL/GenBank/DDBJ databases">
        <title>Comparative genomics of the Paenibacillus odorifer group.</title>
        <authorList>
            <person name="den Bakker H.C."/>
            <person name="Tsai Y.-C.Y.-C."/>
            <person name="Martin N."/>
            <person name="Korlach J."/>
            <person name="Wiedmann M."/>
        </authorList>
    </citation>
    <scope>NUCLEOTIDE SEQUENCE [LARGE SCALE GENOMIC DNA]</scope>
    <source>
        <strain evidence="2">DSM 13188</strain>
    </source>
</reference>
<accession>A0A089LC17</accession>
<dbReference type="KEGG" id="pbd:PBOR_16455"/>
<evidence type="ECO:0000313" key="3">
    <source>
        <dbReference type="Proteomes" id="UP000029518"/>
    </source>
</evidence>
<dbReference type="OrthoDB" id="2935100at2"/>
<evidence type="ECO:0000313" key="2">
    <source>
        <dbReference type="EMBL" id="AIQ58352.1"/>
    </source>
</evidence>
<keyword evidence="1" id="KW-1133">Transmembrane helix</keyword>
<keyword evidence="3" id="KW-1185">Reference proteome</keyword>
<keyword evidence="1" id="KW-0812">Transmembrane</keyword>
<sequence>MNNSGPVKLLGVIAGVVILNISILSPGLLGVAIGGSSTLETATGITLLVVSLLIVLYGSYTLLFKRAQVHTVPPLETRDDYIAELNRYLGVRVLKEDVGLAIDQMMRMDKKKLTLLNVLAGRFEREELSFRKFHTVIQEVEKLLYLNIRSILSKLSVFDAAEFSQFTGTINSGRFPGTFIQKKNALFNEYFSHIKGGLAANEEILLKLDQLLLEISRLGSTDYDTALEMPCMQELTALIGQTKLYQ</sequence>
<name>A0A089LC17_PAEBO</name>